<gene>
    <name evidence="8" type="ORF">J1N51_00675</name>
</gene>
<dbReference type="InterPro" id="IPR004869">
    <property type="entry name" value="MMPL_dom"/>
</dbReference>
<dbReference type="InterPro" id="IPR000731">
    <property type="entry name" value="SSD"/>
</dbReference>
<feature type="transmembrane region" description="Helical" evidence="6">
    <location>
        <begin position="256"/>
        <end position="276"/>
    </location>
</feature>
<evidence type="ECO:0000313" key="9">
    <source>
        <dbReference type="Proteomes" id="UP000682739"/>
    </source>
</evidence>
<evidence type="ECO:0000256" key="5">
    <source>
        <dbReference type="ARBA" id="ARBA00023136"/>
    </source>
</evidence>
<evidence type="ECO:0000256" key="1">
    <source>
        <dbReference type="ARBA" id="ARBA00004651"/>
    </source>
</evidence>
<dbReference type="PROSITE" id="PS50156">
    <property type="entry name" value="SSD"/>
    <property type="match status" value="2"/>
</dbReference>
<feature type="transmembrane region" description="Helical" evidence="6">
    <location>
        <begin position="228"/>
        <end position="250"/>
    </location>
</feature>
<feature type="transmembrane region" description="Helical" evidence="6">
    <location>
        <begin position="200"/>
        <end position="221"/>
    </location>
</feature>
<keyword evidence="2" id="KW-1003">Cell membrane</keyword>
<proteinExistence type="predicted"/>
<evidence type="ECO:0000313" key="8">
    <source>
        <dbReference type="EMBL" id="QTH65237.1"/>
    </source>
</evidence>
<dbReference type="PANTHER" id="PTHR33406">
    <property type="entry name" value="MEMBRANE PROTEIN MJ1562-RELATED"/>
    <property type="match status" value="1"/>
</dbReference>
<keyword evidence="3 6" id="KW-0812">Transmembrane</keyword>
<dbReference type="EMBL" id="CP072110">
    <property type="protein sequence ID" value="QTH65237.1"/>
    <property type="molecule type" value="Genomic_DNA"/>
</dbReference>
<sequence>MAVIAVVAMLQFPRIEIDTDPENMLPAYNPQRVFHNQTKQEFGLYDAIVVGAVADSQTQPTGLFTPNELTNIKSVTDYILTIDGVIGHEVMSLSEVDNITQQTLESGDKAIRFNWLMKQAPEQESQAQEVLKHVKNLPLLNETLAAENGNAVAIYVPIVDKNQSYAISQLIQDKINTLDSKAQWHITGLPVAEDQFGYEMFVQMGISAPLAGLAIFILLFLMFRSWSYITAAMVVAMFTVVVTMGLLIGMGFTVHIMSSMIAIFLMPIAVVDSVHIMSEFADRFKEGQDKREVAKDVVSELFTPMLFTSVTSTIGFLSLLLTPIPPVQIFGAFIGFGIILAFITTILFVPAYLSRLSDETLIALQKTHQAQLESKSGLNKLVSVIGRIANKRQVLHIILFVGVFAWSLVGIGKIEINDNPVRWFKESHPIRIADKALNNEFAGTYNAYLVMTDTTTRPDLKMLFTGDNMGSSIPASLKEWAAKQASRFDKVSGSEGEAVPSLSELTFAIEDQLFVVEDEDAIKWLENTLAKLEAVAKAEKRFVQPEVLGYMESLQNHMAQSGLVGKTNALTDVVKVVNRELKSGEAKDYELPTTANGVAQTLIQYQSSHRPNDLWHFVTPDYKKALIWTQLTSGDNQHMTAVIELVEQFVADNPLPQGIEVNWAGKAYINVIWQEQMVAGMLDSLLSAFVIVFIMMVLLFRSVVFGVLAMLPLSLTISFIYGLIGWIGKDYDMPIAVLSALTLGLSVDFAIHFLERARATFTKTQSIQQTMSIMFEEPANAITKNALVVALGFTPLLFAPLVPYVTVGVFLASIMVVSAMVTLIMLPALMTILKGLVFGKTANANNSNSAN</sequence>
<keyword evidence="9" id="KW-1185">Reference proteome</keyword>
<evidence type="ECO:0000256" key="4">
    <source>
        <dbReference type="ARBA" id="ARBA00022989"/>
    </source>
</evidence>
<dbReference type="PRINTS" id="PR00702">
    <property type="entry name" value="ACRIFLAVINRP"/>
</dbReference>
<accession>A0A975DDM7</accession>
<feature type="transmembrane region" description="Helical" evidence="6">
    <location>
        <begin position="808"/>
        <end position="833"/>
    </location>
</feature>
<feature type="transmembrane region" description="Helical" evidence="6">
    <location>
        <begin position="327"/>
        <end position="353"/>
    </location>
</feature>
<dbReference type="SUPFAM" id="SSF82866">
    <property type="entry name" value="Multidrug efflux transporter AcrB transmembrane domain"/>
    <property type="match status" value="2"/>
</dbReference>
<dbReference type="Gene3D" id="1.20.1640.10">
    <property type="entry name" value="Multidrug efflux transporter AcrB transmembrane domain"/>
    <property type="match status" value="2"/>
</dbReference>
<dbReference type="AlphaFoldDB" id="A0A975DDM7"/>
<comment type="subcellular location">
    <subcellularLocation>
        <location evidence="1">Cell membrane</location>
        <topology evidence="1">Multi-pass membrane protein</topology>
    </subcellularLocation>
</comment>
<evidence type="ECO:0000259" key="7">
    <source>
        <dbReference type="PROSITE" id="PS50156"/>
    </source>
</evidence>
<dbReference type="Pfam" id="PF03176">
    <property type="entry name" value="MMPL"/>
    <property type="match status" value="2"/>
</dbReference>
<dbReference type="Proteomes" id="UP000682739">
    <property type="component" value="Chromosome"/>
</dbReference>
<evidence type="ECO:0000256" key="3">
    <source>
        <dbReference type="ARBA" id="ARBA00022692"/>
    </source>
</evidence>
<dbReference type="InterPro" id="IPR050545">
    <property type="entry name" value="Mycobact_MmpL"/>
</dbReference>
<organism evidence="8 9">
    <name type="scientific">Psychrosphaera ytuae</name>
    <dbReference type="NCBI Taxonomy" id="2820710"/>
    <lineage>
        <taxon>Bacteria</taxon>
        <taxon>Pseudomonadati</taxon>
        <taxon>Pseudomonadota</taxon>
        <taxon>Gammaproteobacteria</taxon>
        <taxon>Alteromonadales</taxon>
        <taxon>Pseudoalteromonadaceae</taxon>
        <taxon>Psychrosphaera</taxon>
    </lineage>
</organism>
<feature type="transmembrane region" description="Helical" evidence="6">
    <location>
        <begin position="297"/>
        <end position="321"/>
    </location>
</feature>
<feature type="transmembrane region" description="Helical" evidence="6">
    <location>
        <begin position="781"/>
        <end position="802"/>
    </location>
</feature>
<name>A0A975DDM7_9GAMM</name>
<feature type="transmembrane region" description="Helical" evidence="6">
    <location>
        <begin position="707"/>
        <end position="727"/>
    </location>
</feature>
<reference evidence="8" key="1">
    <citation type="submission" date="2021-03" db="EMBL/GenBank/DDBJ databases">
        <title>Description of Psychrosphaera ytuae sp. nov. isolated from deep sea sediment of South China Sea.</title>
        <authorList>
            <person name="Zhang J."/>
            <person name="Xu X.-D."/>
        </authorList>
    </citation>
    <scope>NUCLEOTIDE SEQUENCE</scope>
    <source>
        <strain evidence="8">MTZ26</strain>
    </source>
</reference>
<keyword evidence="4 6" id="KW-1133">Transmembrane helix</keyword>
<evidence type="ECO:0000256" key="2">
    <source>
        <dbReference type="ARBA" id="ARBA00022475"/>
    </source>
</evidence>
<dbReference type="PANTHER" id="PTHR33406:SF13">
    <property type="entry name" value="MEMBRANE PROTEIN YDFJ"/>
    <property type="match status" value="1"/>
</dbReference>
<dbReference type="GO" id="GO:0005886">
    <property type="term" value="C:plasma membrane"/>
    <property type="evidence" value="ECO:0007669"/>
    <property type="project" value="UniProtKB-SubCell"/>
</dbReference>
<feature type="transmembrane region" description="Helical" evidence="6">
    <location>
        <begin position="677"/>
        <end position="700"/>
    </location>
</feature>
<keyword evidence="5 6" id="KW-0472">Membrane</keyword>
<dbReference type="GO" id="GO:0022857">
    <property type="term" value="F:transmembrane transporter activity"/>
    <property type="evidence" value="ECO:0007669"/>
    <property type="project" value="InterPro"/>
</dbReference>
<protein>
    <submittedName>
        <fullName evidence="8">MMPL family transporter</fullName>
    </submittedName>
</protein>
<feature type="transmembrane region" description="Helical" evidence="6">
    <location>
        <begin position="394"/>
        <end position="412"/>
    </location>
</feature>
<feature type="domain" description="SSD" evidence="7">
    <location>
        <begin position="705"/>
        <end position="832"/>
    </location>
</feature>
<feature type="domain" description="SSD" evidence="7">
    <location>
        <begin position="231"/>
        <end position="355"/>
    </location>
</feature>
<feature type="transmembrane region" description="Helical" evidence="6">
    <location>
        <begin position="733"/>
        <end position="754"/>
    </location>
</feature>
<dbReference type="KEGG" id="psym:J1N51_00675"/>
<evidence type="ECO:0000256" key="6">
    <source>
        <dbReference type="SAM" id="Phobius"/>
    </source>
</evidence>
<dbReference type="InterPro" id="IPR001036">
    <property type="entry name" value="Acrflvin-R"/>
</dbReference>